<keyword evidence="1" id="KW-0238">DNA-binding</keyword>
<dbReference type="EMBL" id="LRGB01013322">
    <property type="protein sequence ID" value="KZR99548.1"/>
    <property type="molecule type" value="Genomic_DNA"/>
</dbReference>
<dbReference type="OrthoDB" id="6361724at2759"/>
<accession>A0A164GZV5</accession>
<dbReference type="PANTHER" id="PTHR35617:SF3">
    <property type="entry name" value="CORE-BINDING (CB) DOMAIN-CONTAINING PROTEIN"/>
    <property type="match status" value="1"/>
</dbReference>
<name>A0A164GZV5_9CRUS</name>
<reference evidence="2 3" key="1">
    <citation type="submission" date="2016-03" db="EMBL/GenBank/DDBJ databases">
        <title>EvidentialGene: Evidence-directed Construction of Genes on Genomes.</title>
        <authorList>
            <person name="Gilbert D.G."/>
            <person name="Choi J.-H."/>
            <person name="Mockaitis K."/>
            <person name="Colbourne J."/>
            <person name="Pfrender M."/>
        </authorList>
    </citation>
    <scope>NUCLEOTIDE SEQUENCE [LARGE SCALE GENOMIC DNA]</scope>
    <source>
        <strain evidence="2 3">Xinb3</strain>
        <tissue evidence="2">Complete organism</tissue>
    </source>
</reference>
<protein>
    <recommendedName>
        <fullName evidence="4">Core-binding (CB) domain-containing protein</fullName>
    </recommendedName>
</protein>
<dbReference type="AlphaFoldDB" id="A0A164GZV5"/>
<comment type="caution">
    <text evidence="2">The sequence shown here is derived from an EMBL/GenBank/DDBJ whole genome shotgun (WGS) entry which is preliminary data.</text>
</comment>
<organism evidence="2 3">
    <name type="scientific">Daphnia magna</name>
    <dbReference type="NCBI Taxonomy" id="35525"/>
    <lineage>
        <taxon>Eukaryota</taxon>
        <taxon>Metazoa</taxon>
        <taxon>Ecdysozoa</taxon>
        <taxon>Arthropoda</taxon>
        <taxon>Crustacea</taxon>
        <taxon>Branchiopoda</taxon>
        <taxon>Diplostraca</taxon>
        <taxon>Cladocera</taxon>
        <taxon>Anomopoda</taxon>
        <taxon>Daphniidae</taxon>
        <taxon>Daphnia</taxon>
    </lineage>
</organism>
<dbReference type="SUPFAM" id="SSF47823">
    <property type="entry name" value="lambda integrase-like, N-terminal domain"/>
    <property type="match status" value="1"/>
</dbReference>
<dbReference type="PANTHER" id="PTHR35617">
    <property type="entry name" value="PHAGE_INTEGRASE DOMAIN-CONTAINING PROTEIN"/>
    <property type="match status" value="1"/>
</dbReference>
<evidence type="ECO:0000313" key="3">
    <source>
        <dbReference type="Proteomes" id="UP000076858"/>
    </source>
</evidence>
<keyword evidence="3" id="KW-1185">Reference proteome</keyword>
<sequence length="206" mass="22528">MAGNQPGTLAAYDSALRNWTNWCLGRGTDLLSATLAEILQYCTDLHASGKFYSTVNLHRSALSKTLGPIEGFAIGEHPLVTRLLKGCYHLNPSRPKYSSIWDTNQVFTYIASLGENKHLALKALGGKFFTLLALATLMRVSELAAINYHSIRFGGGGGVKFALRKLRKAQRCGPLKSFTIASNPTPELCPVFTLENFLEAYESVSV</sequence>
<evidence type="ECO:0000313" key="2">
    <source>
        <dbReference type="EMBL" id="KZR99548.1"/>
    </source>
</evidence>
<evidence type="ECO:0008006" key="4">
    <source>
        <dbReference type="Google" id="ProtNLM"/>
    </source>
</evidence>
<dbReference type="Proteomes" id="UP000076858">
    <property type="component" value="Unassembled WGS sequence"/>
</dbReference>
<proteinExistence type="predicted"/>
<dbReference type="GO" id="GO:0003677">
    <property type="term" value="F:DNA binding"/>
    <property type="evidence" value="ECO:0007669"/>
    <property type="project" value="UniProtKB-KW"/>
</dbReference>
<evidence type="ECO:0000256" key="1">
    <source>
        <dbReference type="ARBA" id="ARBA00023125"/>
    </source>
</evidence>
<dbReference type="Gene3D" id="1.10.150.130">
    <property type="match status" value="1"/>
</dbReference>
<dbReference type="InterPro" id="IPR010998">
    <property type="entry name" value="Integrase_recombinase_N"/>
</dbReference>
<gene>
    <name evidence="2" type="ORF">APZ42_004539</name>
</gene>